<dbReference type="PANTHER" id="PTHR21860">
    <property type="entry name" value="TRANSCRIPTION INITIATION FACTOR IIIC TFIIIC , POLYPEPTIDE 6-RELATED"/>
    <property type="match status" value="1"/>
</dbReference>
<dbReference type="GO" id="GO:0006383">
    <property type="term" value="P:transcription by RNA polymerase III"/>
    <property type="evidence" value="ECO:0007669"/>
    <property type="project" value="InterPro"/>
</dbReference>
<sequence>MEMENDAVDSQNSENDFVIFHDGDNFSTAEAETTMFNSSSCEEGSGESEYEEEESYIILDLGTEVTLDMITTNDSLKNIYNPSTYHFTSFAASNFPVRPPDKNNGGSGEGSSGTQVAVDPSAENVAIDNESAESKQTEKEEITYSLIGLDTESPRLRIGNMHFKGEYDESVGTDLIFLQDPDPSNPRQQMLTYNCHTTKKIVFSRVSLQPSSKAKNPEEVDRLEDEYFKGGRNYWDDMSRSEATRKYSHEEPWVIDREGENDSLENPPVDKGKGKEVDLSDNEYQSNRMLID</sequence>
<proteinExistence type="predicted"/>
<name>A0A9N8V4V8_9GLOM</name>
<dbReference type="GO" id="GO:0000127">
    <property type="term" value="C:transcription factor TFIIIC complex"/>
    <property type="evidence" value="ECO:0007669"/>
    <property type="project" value="TreeGrafter"/>
</dbReference>
<feature type="domain" description="Transcription factor TFIIIC triple barrel" evidence="2">
    <location>
        <begin position="51"/>
        <end position="208"/>
    </location>
</feature>
<feature type="compositionally biased region" description="Polar residues" evidence="1">
    <location>
        <begin position="282"/>
        <end position="292"/>
    </location>
</feature>
<dbReference type="InterPro" id="IPR042771">
    <property type="entry name" value="GTF3C6-like"/>
</dbReference>
<accession>A0A9N8V4V8</accession>
<dbReference type="InterPro" id="IPR019481">
    <property type="entry name" value="TFIIIC_triple_barrel"/>
</dbReference>
<reference evidence="3" key="1">
    <citation type="submission" date="2021-06" db="EMBL/GenBank/DDBJ databases">
        <authorList>
            <person name="Kallberg Y."/>
            <person name="Tangrot J."/>
            <person name="Rosling A."/>
        </authorList>
    </citation>
    <scope>NUCLEOTIDE SEQUENCE</scope>
    <source>
        <strain evidence="3">CL551</strain>
    </source>
</reference>
<dbReference type="EMBL" id="CAJVPV010000014">
    <property type="protein sequence ID" value="CAG8438217.1"/>
    <property type="molecule type" value="Genomic_DNA"/>
</dbReference>
<feature type="compositionally biased region" description="Basic and acidic residues" evidence="1">
    <location>
        <begin position="231"/>
        <end position="260"/>
    </location>
</feature>
<evidence type="ECO:0000256" key="1">
    <source>
        <dbReference type="SAM" id="MobiDB-lite"/>
    </source>
</evidence>
<evidence type="ECO:0000313" key="4">
    <source>
        <dbReference type="Proteomes" id="UP000789342"/>
    </source>
</evidence>
<dbReference type="PANTHER" id="PTHR21860:SF2">
    <property type="entry name" value="GENERAL TRANSCRIPTION FACTOR 3C POLYPEPTIDE 6"/>
    <property type="match status" value="1"/>
</dbReference>
<protein>
    <submittedName>
        <fullName evidence="3">2738_t:CDS:1</fullName>
    </submittedName>
</protein>
<dbReference type="Pfam" id="PF10419">
    <property type="entry name" value="TFIIIC_sub6"/>
    <property type="match status" value="1"/>
</dbReference>
<keyword evidence="4" id="KW-1185">Reference proteome</keyword>
<feature type="region of interest" description="Disordered" evidence="1">
    <location>
        <begin position="231"/>
        <end position="292"/>
    </location>
</feature>
<evidence type="ECO:0000259" key="2">
    <source>
        <dbReference type="Pfam" id="PF10419"/>
    </source>
</evidence>
<gene>
    <name evidence="3" type="ORF">AMORRO_LOCUS74</name>
</gene>
<feature type="region of interest" description="Disordered" evidence="1">
    <location>
        <begin position="94"/>
        <end position="116"/>
    </location>
</feature>
<dbReference type="Gene3D" id="2.60.40.4370">
    <property type="match status" value="1"/>
</dbReference>
<dbReference type="OrthoDB" id="1877767at2759"/>
<organism evidence="3 4">
    <name type="scientific">Acaulospora morrowiae</name>
    <dbReference type="NCBI Taxonomy" id="94023"/>
    <lineage>
        <taxon>Eukaryota</taxon>
        <taxon>Fungi</taxon>
        <taxon>Fungi incertae sedis</taxon>
        <taxon>Mucoromycota</taxon>
        <taxon>Glomeromycotina</taxon>
        <taxon>Glomeromycetes</taxon>
        <taxon>Diversisporales</taxon>
        <taxon>Acaulosporaceae</taxon>
        <taxon>Acaulospora</taxon>
    </lineage>
</organism>
<evidence type="ECO:0000313" key="3">
    <source>
        <dbReference type="EMBL" id="CAG8438217.1"/>
    </source>
</evidence>
<comment type="caution">
    <text evidence="3">The sequence shown here is derived from an EMBL/GenBank/DDBJ whole genome shotgun (WGS) entry which is preliminary data.</text>
</comment>
<feature type="compositionally biased region" description="Basic and acidic residues" evidence="1">
    <location>
        <begin position="268"/>
        <end position="278"/>
    </location>
</feature>
<dbReference type="Proteomes" id="UP000789342">
    <property type="component" value="Unassembled WGS sequence"/>
</dbReference>
<dbReference type="AlphaFoldDB" id="A0A9N8V4V8"/>